<accession>X0XWR7</accession>
<dbReference type="EMBL" id="BARS01053005">
    <property type="protein sequence ID" value="GAG47819.1"/>
    <property type="molecule type" value="Genomic_DNA"/>
</dbReference>
<dbReference type="GO" id="GO:0009279">
    <property type="term" value="C:cell outer membrane"/>
    <property type="evidence" value="ECO:0007669"/>
    <property type="project" value="TreeGrafter"/>
</dbReference>
<dbReference type="AlphaFoldDB" id="X0XWR7"/>
<dbReference type="PANTHER" id="PTHR30069:SF36">
    <property type="entry name" value="BLL6948 PROTEIN"/>
    <property type="match status" value="1"/>
</dbReference>
<evidence type="ECO:0000313" key="3">
    <source>
        <dbReference type="EMBL" id="GAG47819.1"/>
    </source>
</evidence>
<dbReference type="Gene3D" id="2.170.130.10">
    <property type="entry name" value="TonB-dependent receptor, plug domain"/>
    <property type="match status" value="1"/>
</dbReference>
<sequence length="149" mass="16815">MIILTSYAQEQKKSNQSKKEKEKTENSVQQEIKAKFAAQPIVITAKRPISAASDQTIRNRDFMNYPRRSASDLMRFVPGLHITQHTGGAKAHQIFLRGFDAEHGQDIAAYLDGIPINEPSQVHGQGYLDLHFLIPESIKEIRVLKGPYD</sequence>
<dbReference type="PROSITE" id="PS52016">
    <property type="entry name" value="TONB_DEPENDENT_REC_3"/>
    <property type="match status" value="1"/>
</dbReference>
<dbReference type="InterPro" id="IPR039426">
    <property type="entry name" value="TonB-dep_rcpt-like"/>
</dbReference>
<name>X0XWR7_9ZZZZ</name>
<dbReference type="PANTHER" id="PTHR30069">
    <property type="entry name" value="TONB-DEPENDENT OUTER MEMBRANE RECEPTOR"/>
    <property type="match status" value="1"/>
</dbReference>
<dbReference type="SUPFAM" id="SSF56935">
    <property type="entry name" value="Porins"/>
    <property type="match status" value="1"/>
</dbReference>
<gene>
    <name evidence="3" type="ORF">S01H1_78724</name>
</gene>
<dbReference type="GO" id="GO:0015344">
    <property type="term" value="F:siderophore uptake transmembrane transporter activity"/>
    <property type="evidence" value="ECO:0007669"/>
    <property type="project" value="TreeGrafter"/>
</dbReference>
<dbReference type="InterPro" id="IPR037066">
    <property type="entry name" value="Plug_dom_sf"/>
</dbReference>
<evidence type="ECO:0000259" key="2">
    <source>
        <dbReference type="Pfam" id="PF07715"/>
    </source>
</evidence>
<organism evidence="3">
    <name type="scientific">marine sediment metagenome</name>
    <dbReference type="NCBI Taxonomy" id="412755"/>
    <lineage>
        <taxon>unclassified sequences</taxon>
        <taxon>metagenomes</taxon>
        <taxon>ecological metagenomes</taxon>
    </lineage>
</organism>
<reference evidence="3" key="1">
    <citation type="journal article" date="2014" name="Front. Microbiol.">
        <title>High frequency of phylogenetically diverse reductive dehalogenase-homologous genes in deep subseafloor sedimentary metagenomes.</title>
        <authorList>
            <person name="Kawai M."/>
            <person name="Futagami T."/>
            <person name="Toyoda A."/>
            <person name="Takaki Y."/>
            <person name="Nishi S."/>
            <person name="Hori S."/>
            <person name="Arai W."/>
            <person name="Tsubouchi T."/>
            <person name="Morono Y."/>
            <person name="Uchiyama I."/>
            <person name="Ito T."/>
            <person name="Fujiyama A."/>
            <person name="Inagaki F."/>
            <person name="Takami H."/>
        </authorList>
    </citation>
    <scope>NUCLEOTIDE SEQUENCE</scope>
    <source>
        <strain evidence="3">Expedition CK06-06</strain>
    </source>
</reference>
<feature type="domain" description="TonB-dependent receptor plug" evidence="2">
    <location>
        <begin position="52"/>
        <end position="148"/>
    </location>
</feature>
<evidence type="ECO:0000256" key="1">
    <source>
        <dbReference type="SAM" id="MobiDB-lite"/>
    </source>
</evidence>
<feature type="compositionally biased region" description="Basic and acidic residues" evidence="1">
    <location>
        <begin position="10"/>
        <end position="25"/>
    </location>
</feature>
<comment type="caution">
    <text evidence="3">The sequence shown here is derived from an EMBL/GenBank/DDBJ whole genome shotgun (WGS) entry which is preliminary data.</text>
</comment>
<protein>
    <recommendedName>
        <fullName evidence="2">TonB-dependent receptor plug domain-containing protein</fullName>
    </recommendedName>
</protein>
<dbReference type="InterPro" id="IPR012910">
    <property type="entry name" value="Plug_dom"/>
</dbReference>
<proteinExistence type="predicted"/>
<dbReference type="Pfam" id="PF07715">
    <property type="entry name" value="Plug"/>
    <property type="match status" value="1"/>
</dbReference>
<dbReference type="GO" id="GO:0044718">
    <property type="term" value="P:siderophore transmembrane transport"/>
    <property type="evidence" value="ECO:0007669"/>
    <property type="project" value="TreeGrafter"/>
</dbReference>
<feature type="region of interest" description="Disordered" evidence="1">
    <location>
        <begin position="8"/>
        <end position="27"/>
    </location>
</feature>
<feature type="non-terminal residue" evidence="3">
    <location>
        <position position="149"/>
    </location>
</feature>